<keyword evidence="2" id="KW-1185">Reference proteome</keyword>
<evidence type="ECO:0000313" key="1">
    <source>
        <dbReference type="EMBL" id="ADZ10432.1"/>
    </source>
</evidence>
<dbReference type="RefSeq" id="WP_013645783.1">
    <property type="nucleotide sequence ID" value="NC_015216.1"/>
</dbReference>
<dbReference type="HOGENOM" id="CLU_1773225_0_0_2"/>
<reference evidence="2" key="1">
    <citation type="submission" date="2011-02" db="EMBL/GenBank/DDBJ databases">
        <title>Complete sequence of Methanobacterium sp. AL-21.</title>
        <authorList>
            <consortium name="US DOE Joint Genome Institute"/>
            <person name="Lucas S."/>
            <person name="Copeland A."/>
            <person name="Lapidus A."/>
            <person name="Cheng J.-F."/>
            <person name="Goodwin L."/>
            <person name="Pitluck S."/>
            <person name="Chertkov O."/>
            <person name="Detter J.C."/>
            <person name="Han C."/>
            <person name="Tapia R."/>
            <person name="Land M."/>
            <person name="Hauser L."/>
            <person name="Kyrpides N."/>
            <person name="Ivanova N."/>
            <person name="Mikhailova N."/>
            <person name="Pagani I."/>
            <person name="Cadillo-Quiroz H."/>
            <person name="Imachi H."/>
            <person name="Zinder S."/>
            <person name="Liu W."/>
            <person name="Woyke T."/>
        </authorList>
    </citation>
    <scope>NUCLEOTIDE SEQUENCE [LARGE SCALE GENOMIC DNA]</scope>
    <source>
        <strain evidence="2">AL-21</strain>
    </source>
</reference>
<accession>F0TCP2</accession>
<organism evidence="1 2">
    <name type="scientific">Methanobacterium lacus (strain AL-21)</name>
    <dbReference type="NCBI Taxonomy" id="877455"/>
    <lineage>
        <taxon>Archaea</taxon>
        <taxon>Methanobacteriati</taxon>
        <taxon>Methanobacteriota</taxon>
        <taxon>Methanomada group</taxon>
        <taxon>Methanobacteria</taxon>
        <taxon>Methanobacteriales</taxon>
        <taxon>Methanobacteriaceae</taxon>
        <taxon>Methanobacterium</taxon>
    </lineage>
</organism>
<gene>
    <name evidence="1" type="ordered locus">Metbo_2218</name>
</gene>
<dbReference type="EMBL" id="CP002551">
    <property type="protein sequence ID" value="ADZ10432.1"/>
    <property type="molecule type" value="Genomic_DNA"/>
</dbReference>
<dbReference type="OrthoDB" id="76606at2157"/>
<dbReference type="KEGG" id="mel:Metbo_2218"/>
<name>F0TCP2_METLA</name>
<dbReference type="STRING" id="877455.Metbo_2218"/>
<proteinExistence type="predicted"/>
<dbReference type="Proteomes" id="UP000007490">
    <property type="component" value="Chromosome"/>
</dbReference>
<dbReference type="GeneID" id="10278684"/>
<protein>
    <submittedName>
        <fullName evidence="1">Uncharacterized protein</fullName>
    </submittedName>
</protein>
<reference evidence="1 2" key="2">
    <citation type="journal article" date="2014" name="Int. J. Syst. Evol. Microbiol.">
        <title>Methanobacterium paludis sp. nov. and a novel strain of Methanobacterium lacus isolated from northern peatlands.</title>
        <authorList>
            <person name="Cadillo-Quiroz H."/>
            <person name="Brauer S.L."/>
            <person name="Goodson N."/>
            <person name="Yavitt J.B."/>
            <person name="Zinder S.H."/>
        </authorList>
    </citation>
    <scope>NUCLEOTIDE SEQUENCE [LARGE SCALE GENOMIC DNA]</scope>
    <source>
        <strain evidence="1 2">AL-21</strain>
    </source>
</reference>
<evidence type="ECO:0000313" key="2">
    <source>
        <dbReference type="Proteomes" id="UP000007490"/>
    </source>
</evidence>
<sequence length="146" mass="15763" precursor="true">MFIKIRRDTLIILLLAFLLIFSGRVMTYMSYASSTTSDQGVPISGVIVKGNDIVPLDSIKNSMANVGFRSGSYIQGDTLVTSKRQVPLNEAIDNAKQAVMLTTIPGTQITPIVAADVEVDNSTGIVTVNVIEDFSNIYIKGLNGTY</sequence>
<dbReference type="AlphaFoldDB" id="F0TCP2"/>
<dbReference type="eggNOG" id="arCOG06474">
    <property type="taxonomic scope" value="Archaea"/>
</dbReference>